<evidence type="ECO:0000256" key="2">
    <source>
        <dbReference type="PROSITE-ProRule" id="PRU00076"/>
    </source>
</evidence>
<evidence type="ECO:0000313" key="5">
    <source>
        <dbReference type="EMBL" id="VDP83297.1"/>
    </source>
</evidence>
<dbReference type="PROSITE" id="PS01186">
    <property type="entry name" value="EGF_2"/>
    <property type="match status" value="1"/>
</dbReference>
<dbReference type="InterPro" id="IPR013320">
    <property type="entry name" value="ConA-like_dom_sf"/>
</dbReference>
<evidence type="ECO:0000256" key="3">
    <source>
        <dbReference type="SAM" id="MobiDB-lite"/>
    </source>
</evidence>
<dbReference type="InterPro" id="IPR000742">
    <property type="entry name" value="EGF"/>
</dbReference>
<feature type="disulfide bond" evidence="2">
    <location>
        <begin position="80"/>
        <end position="89"/>
    </location>
</feature>
<dbReference type="Gene3D" id="2.60.120.200">
    <property type="match status" value="1"/>
</dbReference>
<sequence length="309" mass="34626">MHGLADNTDWSMVMEVEVEDPTNNGSSVSSTPTDGGGKADPSKATAQYHENSIQCGPLKCLNGARCLRSVIPISSDKCLCPIGFSGETCHIATDGFRFPKIEDGGYVKFYYPVEYYTSEKAKKTLREIAAEFEIKPSSLIGNRLLMYHLHPVTGTKMMLSLEDGQVVYRIFRNSWLGSENQSSNMVELRHSYPLQSVQTEWFHMAFGHTERGTLYISVNGKRQELTTVQLKDMFDRFTHTAHVPPGELYFGGHPAMAQLTQDAQIGKFVQRNYVGCIQHIRVQGLRLDPRRKSFVGDAIEGFGIGEFVR</sequence>
<dbReference type="Proteomes" id="UP000272942">
    <property type="component" value="Unassembled WGS sequence"/>
</dbReference>
<dbReference type="AlphaFoldDB" id="A0A183AN06"/>
<dbReference type="OrthoDB" id="10014052at2759"/>
<dbReference type="Pfam" id="PF02210">
    <property type="entry name" value="Laminin_G_2"/>
    <property type="match status" value="1"/>
</dbReference>
<proteinExistence type="predicted"/>
<evidence type="ECO:0000259" key="4">
    <source>
        <dbReference type="PROSITE" id="PS50026"/>
    </source>
</evidence>
<evidence type="ECO:0000256" key="1">
    <source>
        <dbReference type="ARBA" id="ARBA00023157"/>
    </source>
</evidence>
<gene>
    <name evidence="5" type="ORF">ECPE_LOCUS8341</name>
</gene>
<dbReference type="SUPFAM" id="SSF49899">
    <property type="entry name" value="Concanavalin A-like lectins/glucanases"/>
    <property type="match status" value="1"/>
</dbReference>
<dbReference type="PROSITE" id="PS00022">
    <property type="entry name" value="EGF_1"/>
    <property type="match status" value="1"/>
</dbReference>
<organism evidence="7">
    <name type="scientific">Echinostoma caproni</name>
    <dbReference type="NCBI Taxonomy" id="27848"/>
    <lineage>
        <taxon>Eukaryota</taxon>
        <taxon>Metazoa</taxon>
        <taxon>Spiralia</taxon>
        <taxon>Lophotrochozoa</taxon>
        <taxon>Platyhelminthes</taxon>
        <taxon>Trematoda</taxon>
        <taxon>Digenea</taxon>
        <taxon>Plagiorchiida</taxon>
        <taxon>Echinostomata</taxon>
        <taxon>Echinostomatoidea</taxon>
        <taxon>Echinostomatidae</taxon>
        <taxon>Echinostoma</taxon>
    </lineage>
</organism>
<dbReference type="Pfam" id="PF00008">
    <property type="entry name" value="EGF"/>
    <property type="match status" value="1"/>
</dbReference>
<dbReference type="InterPro" id="IPR001791">
    <property type="entry name" value="Laminin_G"/>
</dbReference>
<keyword evidence="2" id="KW-0245">EGF-like domain</keyword>
<feature type="compositionally biased region" description="Polar residues" evidence="3">
    <location>
        <begin position="21"/>
        <end position="33"/>
    </location>
</feature>
<keyword evidence="6" id="KW-1185">Reference proteome</keyword>
<reference evidence="5 6" key="2">
    <citation type="submission" date="2018-11" db="EMBL/GenBank/DDBJ databases">
        <authorList>
            <consortium name="Pathogen Informatics"/>
        </authorList>
    </citation>
    <scope>NUCLEOTIDE SEQUENCE [LARGE SCALE GENOMIC DNA]</scope>
    <source>
        <strain evidence="5 6">Egypt</strain>
    </source>
</reference>
<dbReference type="EMBL" id="UZAN01045847">
    <property type="protein sequence ID" value="VDP83297.1"/>
    <property type="molecule type" value="Genomic_DNA"/>
</dbReference>
<dbReference type="PROSITE" id="PS50026">
    <property type="entry name" value="EGF_3"/>
    <property type="match status" value="1"/>
</dbReference>
<evidence type="ECO:0000313" key="6">
    <source>
        <dbReference type="Proteomes" id="UP000272942"/>
    </source>
</evidence>
<evidence type="ECO:0000313" key="7">
    <source>
        <dbReference type="WBParaSite" id="ECPE_0000836701-mRNA-1"/>
    </source>
</evidence>
<reference evidence="7" key="1">
    <citation type="submission" date="2016-06" db="UniProtKB">
        <authorList>
            <consortium name="WormBaseParasite"/>
        </authorList>
    </citation>
    <scope>IDENTIFICATION</scope>
</reference>
<dbReference type="WBParaSite" id="ECPE_0000836701-mRNA-1">
    <property type="protein sequence ID" value="ECPE_0000836701-mRNA-1"/>
    <property type="gene ID" value="ECPE_0000836701"/>
</dbReference>
<comment type="caution">
    <text evidence="2">Lacks conserved residue(s) required for the propagation of feature annotation.</text>
</comment>
<accession>A0A183AN06</accession>
<protein>
    <submittedName>
        <fullName evidence="7">EGF-like domain-containing protein</fullName>
    </submittedName>
</protein>
<feature type="domain" description="EGF-like" evidence="4">
    <location>
        <begin position="51"/>
        <end position="90"/>
    </location>
</feature>
<keyword evidence="1 2" id="KW-1015">Disulfide bond</keyword>
<feature type="region of interest" description="Disordered" evidence="3">
    <location>
        <begin position="20"/>
        <end position="43"/>
    </location>
</feature>
<dbReference type="Gene3D" id="2.10.25.10">
    <property type="entry name" value="Laminin"/>
    <property type="match status" value="1"/>
</dbReference>
<name>A0A183AN06_9TREM</name>